<dbReference type="SUPFAM" id="SSF48498">
    <property type="entry name" value="Tetracyclin repressor-like, C-terminal domain"/>
    <property type="match status" value="1"/>
</dbReference>
<dbReference type="InParanoid" id="B4DB82"/>
<dbReference type="PROSITE" id="PS01081">
    <property type="entry name" value="HTH_TETR_1"/>
    <property type="match status" value="1"/>
</dbReference>
<dbReference type="GO" id="GO:0000976">
    <property type="term" value="F:transcription cis-regulatory region binding"/>
    <property type="evidence" value="ECO:0007669"/>
    <property type="project" value="TreeGrafter"/>
</dbReference>
<evidence type="ECO:0000313" key="4">
    <source>
        <dbReference type="EMBL" id="EDY16270.1"/>
    </source>
</evidence>
<dbReference type="EMBL" id="ABVL01000036">
    <property type="protein sequence ID" value="EDY16270.1"/>
    <property type="molecule type" value="Genomic_DNA"/>
</dbReference>
<keyword evidence="5" id="KW-1185">Reference proteome</keyword>
<proteinExistence type="predicted"/>
<dbReference type="InterPro" id="IPR050109">
    <property type="entry name" value="HTH-type_TetR-like_transc_reg"/>
</dbReference>
<sequence length="210" mass="23854">MLAAAEIAVIQDTRRRLLFAAGEVFAERGFHQATVREITERAGVNVAAVNYHFRDKAELYRVVLKECHCHSESMGGPMPVEGDTAEDRLRCFVDAFLHRLLHPDRPAWQGLLMAREMTQPTDALDALVEECIRPCSRDLEVIIHELTGGKLSKDREWMLAFSVVSQCLFYLHDRPLIERLYPKLAIQPPTIEQLVEHIHAFSLAAIRAAQ</sequence>
<dbReference type="PRINTS" id="PR00455">
    <property type="entry name" value="HTHTETR"/>
</dbReference>
<evidence type="ECO:0000256" key="1">
    <source>
        <dbReference type="ARBA" id="ARBA00023125"/>
    </source>
</evidence>
<dbReference type="AlphaFoldDB" id="B4DB82"/>
<dbReference type="PANTHER" id="PTHR30055">
    <property type="entry name" value="HTH-TYPE TRANSCRIPTIONAL REGULATOR RUTR"/>
    <property type="match status" value="1"/>
</dbReference>
<dbReference type="InterPro" id="IPR009057">
    <property type="entry name" value="Homeodomain-like_sf"/>
</dbReference>
<feature type="domain" description="HTH tetR-type" evidence="3">
    <location>
        <begin position="11"/>
        <end position="71"/>
    </location>
</feature>
<evidence type="ECO:0000313" key="5">
    <source>
        <dbReference type="Proteomes" id="UP000005824"/>
    </source>
</evidence>
<accession>B4DB82</accession>
<name>B4DB82_9BACT</name>
<evidence type="ECO:0000259" key="3">
    <source>
        <dbReference type="PROSITE" id="PS50977"/>
    </source>
</evidence>
<feature type="DNA-binding region" description="H-T-H motif" evidence="2">
    <location>
        <begin position="34"/>
        <end position="53"/>
    </location>
</feature>
<dbReference type="PANTHER" id="PTHR30055:SF226">
    <property type="entry name" value="HTH-TYPE TRANSCRIPTIONAL REGULATOR PKSA"/>
    <property type="match status" value="1"/>
</dbReference>
<dbReference type="PROSITE" id="PS50977">
    <property type="entry name" value="HTH_TETR_2"/>
    <property type="match status" value="1"/>
</dbReference>
<dbReference type="InterPro" id="IPR015292">
    <property type="entry name" value="Tscrpt_reg_YbiH_C"/>
</dbReference>
<reference evidence="4 5" key="1">
    <citation type="journal article" date="2011" name="J. Bacteriol.">
        <title>Genome sequence of Chthoniobacter flavus Ellin428, an aerobic heterotrophic soil bacterium.</title>
        <authorList>
            <person name="Kant R."/>
            <person name="van Passel M.W."/>
            <person name="Palva A."/>
            <person name="Lucas S."/>
            <person name="Lapidus A."/>
            <person name="Glavina Del Rio T."/>
            <person name="Dalin E."/>
            <person name="Tice H."/>
            <person name="Bruce D."/>
            <person name="Goodwin L."/>
            <person name="Pitluck S."/>
            <person name="Larimer F.W."/>
            <person name="Land M.L."/>
            <person name="Hauser L."/>
            <person name="Sangwan P."/>
            <person name="de Vos W.M."/>
            <person name="Janssen P.H."/>
            <person name="Smidt H."/>
        </authorList>
    </citation>
    <scope>NUCLEOTIDE SEQUENCE [LARGE SCALE GENOMIC DNA]</scope>
    <source>
        <strain evidence="4 5">Ellin428</strain>
    </source>
</reference>
<protein>
    <submittedName>
        <fullName evidence="4">Transcriptional regulator, TetR family</fullName>
    </submittedName>
</protein>
<dbReference type="InterPro" id="IPR001647">
    <property type="entry name" value="HTH_TetR"/>
</dbReference>
<dbReference type="eggNOG" id="COG1309">
    <property type="taxonomic scope" value="Bacteria"/>
</dbReference>
<dbReference type="SUPFAM" id="SSF46689">
    <property type="entry name" value="Homeodomain-like"/>
    <property type="match status" value="1"/>
</dbReference>
<dbReference type="Proteomes" id="UP000005824">
    <property type="component" value="Unassembled WGS sequence"/>
</dbReference>
<gene>
    <name evidence="4" type="ORF">CfE428DRAFT_6173</name>
</gene>
<dbReference type="InterPro" id="IPR036271">
    <property type="entry name" value="Tet_transcr_reg_TetR-rel_C_sf"/>
</dbReference>
<dbReference type="Gene3D" id="1.10.357.10">
    <property type="entry name" value="Tetracycline Repressor, domain 2"/>
    <property type="match status" value="1"/>
</dbReference>
<dbReference type="Pfam" id="PF00440">
    <property type="entry name" value="TetR_N"/>
    <property type="match status" value="1"/>
</dbReference>
<dbReference type="Gene3D" id="1.10.10.60">
    <property type="entry name" value="Homeodomain-like"/>
    <property type="match status" value="1"/>
</dbReference>
<keyword evidence="1 2" id="KW-0238">DNA-binding</keyword>
<evidence type="ECO:0000256" key="2">
    <source>
        <dbReference type="PROSITE-ProRule" id="PRU00335"/>
    </source>
</evidence>
<dbReference type="Pfam" id="PF09209">
    <property type="entry name" value="CecR_C"/>
    <property type="match status" value="1"/>
</dbReference>
<comment type="caution">
    <text evidence="4">The sequence shown here is derived from an EMBL/GenBank/DDBJ whole genome shotgun (WGS) entry which is preliminary data.</text>
</comment>
<dbReference type="RefSeq" id="WP_006983491.1">
    <property type="nucleotide sequence ID" value="NZ_ABVL01000036.1"/>
</dbReference>
<dbReference type="InterPro" id="IPR023772">
    <property type="entry name" value="DNA-bd_HTH_TetR-type_CS"/>
</dbReference>
<dbReference type="STRING" id="497964.CfE428DRAFT_6173"/>
<dbReference type="GO" id="GO:0003700">
    <property type="term" value="F:DNA-binding transcription factor activity"/>
    <property type="evidence" value="ECO:0007669"/>
    <property type="project" value="TreeGrafter"/>
</dbReference>
<organism evidence="4 5">
    <name type="scientific">Chthoniobacter flavus Ellin428</name>
    <dbReference type="NCBI Taxonomy" id="497964"/>
    <lineage>
        <taxon>Bacteria</taxon>
        <taxon>Pseudomonadati</taxon>
        <taxon>Verrucomicrobiota</taxon>
        <taxon>Spartobacteria</taxon>
        <taxon>Chthoniobacterales</taxon>
        <taxon>Chthoniobacteraceae</taxon>
        <taxon>Chthoniobacter</taxon>
    </lineage>
</organism>
<dbReference type="FunCoup" id="B4DB82">
    <property type="interactions" value="15"/>
</dbReference>